<accession>A0ABQ5WA07</accession>
<dbReference type="RefSeq" id="WP_284342322.1">
    <property type="nucleotide sequence ID" value="NZ_BSNS01000022.1"/>
</dbReference>
<dbReference type="InterPro" id="IPR043426">
    <property type="entry name" value="MltB-like"/>
</dbReference>
<organism evidence="3 4">
    <name type="scientific">Devosia nitrariae</name>
    <dbReference type="NCBI Taxonomy" id="2071872"/>
    <lineage>
        <taxon>Bacteria</taxon>
        <taxon>Pseudomonadati</taxon>
        <taxon>Pseudomonadota</taxon>
        <taxon>Alphaproteobacteria</taxon>
        <taxon>Hyphomicrobiales</taxon>
        <taxon>Devosiaceae</taxon>
        <taxon>Devosia</taxon>
    </lineage>
</organism>
<dbReference type="InterPro" id="IPR036366">
    <property type="entry name" value="PGBDSf"/>
</dbReference>
<evidence type="ECO:0000313" key="3">
    <source>
        <dbReference type="EMBL" id="GLQ56934.1"/>
    </source>
</evidence>
<proteinExistence type="predicted"/>
<dbReference type="PANTHER" id="PTHR30163">
    <property type="entry name" value="MEMBRANE-BOUND LYTIC MUREIN TRANSGLYCOSYLASE B"/>
    <property type="match status" value="1"/>
</dbReference>
<dbReference type="InterPro" id="IPR023346">
    <property type="entry name" value="Lysozyme-like_dom_sf"/>
</dbReference>
<dbReference type="SUPFAM" id="SSF53955">
    <property type="entry name" value="Lysozyme-like"/>
    <property type="match status" value="1"/>
</dbReference>
<keyword evidence="4" id="KW-1185">Reference proteome</keyword>
<dbReference type="InterPro" id="IPR011970">
    <property type="entry name" value="MltB_2"/>
</dbReference>
<feature type="domain" description="Peptidoglycan binding-like" evidence="1">
    <location>
        <begin position="344"/>
        <end position="398"/>
    </location>
</feature>
<dbReference type="InterPro" id="IPR036365">
    <property type="entry name" value="PGBD-like_sf"/>
</dbReference>
<dbReference type="Proteomes" id="UP001156691">
    <property type="component" value="Unassembled WGS sequence"/>
</dbReference>
<dbReference type="Gene3D" id="1.10.530.10">
    <property type="match status" value="1"/>
</dbReference>
<evidence type="ECO:0000259" key="1">
    <source>
        <dbReference type="Pfam" id="PF01471"/>
    </source>
</evidence>
<evidence type="ECO:0000259" key="2">
    <source>
        <dbReference type="Pfam" id="PF13406"/>
    </source>
</evidence>
<gene>
    <name evidence="3" type="ORF">GCM10010862_41930</name>
</gene>
<dbReference type="Gene3D" id="1.10.101.10">
    <property type="entry name" value="PGBD-like superfamily/PGBD"/>
    <property type="match status" value="1"/>
</dbReference>
<dbReference type="InterPro" id="IPR031304">
    <property type="entry name" value="SLT_2"/>
</dbReference>
<dbReference type="NCBIfam" id="TIGR02283">
    <property type="entry name" value="MltB_2"/>
    <property type="match status" value="1"/>
</dbReference>
<dbReference type="PANTHER" id="PTHR30163:SF8">
    <property type="entry name" value="LYTIC MUREIN TRANSGLYCOSYLASE"/>
    <property type="match status" value="1"/>
</dbReference>
<protein>
    <submittedName>
        <fullName evidence="3">Transglycosylase</fullName>
    </submittedName>
</protein>
<name>A0ABQ5WA07_9HYPH</name>
<reference evidence="4" key="1">
    <citation type="journal article" date="2019" name="Int. J. Syst. Evol. Microbiol.">
        <title>The Global Catalogue of Microorganisms (GCM) 10K type strain sequencing project: providing services to taxonomists for standard genome sequencing and annotation.</title>
        <authorList>
            <consortium name="The Broad Institute Genomics Platform"/>
            <consortium name="The Broad Institute Genome Sequencing Center for Infectious Disease"/>
            <person name="Wu L."/>
            <person name="Ma J."/>
        </authorList>
    </citation>
    <scope>NUCLEOTIDE SEQUENCE [LARGE SCALE GENOMIC DNA]</scope>
    <source>
        <strain evidence="4">NBRC 112416</strain>
    </source>
</reference>
<dbReference type="SUPFAM" id="SSF47090">
    <property type="entry name" value="PGBD-like"/>
    <property type="match status" value="1"/>
</dbReference>
<dbReference type="Pfam" id="PF01471">
    <property type="entry name" value="PG_binding_1"/>
    <property type="match status" value="1"/>
</dbReference>
<comment type="caution">
    <text evidence="3">The sequence shown here is derived from an EMBL/GenBank/DDBJ whole genome shotgun (WGS) entry which is preliminary data.</text>
</comment>
<evidence type="ECO:0000313" key="4">
    <source>
        <dbReference type="Proteomes" id="UP001156691"/>
    </source>
</evidence>
<dbReference type="InterPro" id="IPR002477">
    <property type="entry name" value="Peptidoglycan-bd-like"/>
</dbReference>
<sequence length="403" mass="43557">MLRILAAIALVVAGGGIALAQPIESFPAFLANFEAKAVAAGVSRDTYRAATAGLTPDPQTPTLVTGQPEFTTPVWDYIETRVSADRVARGRAAIERNAALFEATGARYGVDPYLLAAIWGMETDYGSVLGNPRYIRPIIRSLATLVHQRRSRLVEDEADFIAALKLLERGPATVDTLVGSWAGAIGHLQVNPSNVVRHGTDGDGDGRIDLHNSLADALATSAVYLRALGYKPGTDWGFEVEVLPGFDYLLADRSQLRPASFFTERGIARVGNRQFADLSEPVFLYVPAGKDGPKFLMTGNYLVLKGYNFSDSYALSVAHMTDRLKGAGPFADDWPRATQFPNLSERQAIQRALKALGLYESNLDGRIGPITQAAYARFQASRGEVADGFITRAAYEALMSAAR</sequence>
<dbReference type="Gene3D" id="1.10.8.350">
    <property type="entry name" value="Bacterial muramidase"/>
    <property type="match status" value="1"/>
</dbReference>
<dbReference type="Pfam" id="PF13406">
    <property type="entry name" value="SLT_2"/>
    <property type="match status" value="1"/>
</dbReference>
<dbReference type="EMBL" id="BSNS01000022">
    <property type="protein sequence ID" value="GLQ56934.1"/>
    <property type="molecule type" value="Genomic_DNA"/>
</dbReference>
<feature type="domain" description="Transglycosylase SLT" evidence="2">
    <location>
        <begin position="26"/>
        <end position="322"/>
    </location>
</feature>